<dbReference type="Gene3D" id="3.40.50.2000">
    <property type="entry name" value="Glycogen Phosphorylase B"/>
    <property type="match status" value="1"/>
</dbReference>
<dbReference type="PANTHER" id="PTHR48043">
    <property type="entry name" value="EG:EG0003.4 PROTEIN-RELATED"/>
    <property type="match status" value="1"/>
</dbReference>
<evidence type="ECO:0000313" key="12">
    <source>
        <dbReference type="EMBL" id="KAF5926820.1"/>
    </source>
</evidence>
<keyword evidence="6" id="KW-0812">Transmembrane</keyword>
<evidence type="ECO:0000256" key="6">
    <source>
        <dbReference type="ARBA" id="ARBA00022692"/>
    </source>
</evidence>
<comment type="subcellular location">
    <subcellularLocation>
        <location evidence="1">Endoplasmic reticulum membrane</location>
        <topology evidence="1">Single-pass membrane protein</topology>
    </subcellularLocation>
</comment>
<evidence type="ECO:0000313" key="13">
    <source>
        <dbReference type="Proteomes" id="UP000551758"/>
    </source>
</evidence>
<evidence type="ECO:0000256" key="1">
    <source>
        <dbReference type="ARBA" id="ARBA00004389"/>
    </source>
</evidence>
<evidence type="ECO:0000256" key="4">
    <source>
        <dbReference type="ARBA" id="ARBA00022676"/>
    </source>
</evidence>
<evidence type="ECO:0000256" key="11">
    <source>
        <dbReference type="ARBA" id="ARBA00023180"/>
    </source>
</evidence>
<dbReference type="PANTHER" id="PTHR48043:SF12">
    <property type="entry name" value="UDP-GLUCURONOSYLTRANSFERASE 2B4"/>
    <property type="match status" value="1"/>
</dbReference>
<name>A0A7J7FFL0_DICBM</name>
<evidence type="ECO:0000256" key="9">
    <source>
        <dbReference type="ARBA" id="ARBA00022989"/>
    </source>
</evidence>
<keyword evidence="4" id="KW-0328">Glycosyltransferase</keyword>
<comment type="caution">
    <text evidence="12">The sequence shown here is derived from an EMBL/GenBank/DDBJ whole genome shotgun (WGS) entry which is preliminary data.</text>
</comment>
<proteinExistence type="inferred from homology"/>
<dbReference type="Proteomes" id="UP000551758">
    <property type="component" value="Unassembled WGS sequence"/>
</dbReference>
<dbReference type="Pfam" id="PF00201">
    <property type="entry name" value="UDPGT"/>
    <property type="match status" value="1"/>
</dbReference>
<gene>
    <name evidence="12" type="ORF">HPG69_001451</name>
</gene>
<keyword evidence="10" id="KW-0472">Membrane</keyword>
<keyword evidence="8" id="KW-0256">Endoplasmic reticulum</keyword>
<dbReference type="AlphaFoldDB" id="A0A7J7FFL0"/>
<dbReference type="GO" id="GO:0015020">
    <property type="term" value="F:glucuronosyltransferase activity"/>
    <property type="evidence" value="ECO:0007669"/>
    <property type="project" value="UniProtKB-EC"/>
</dbReference>
<reference evidence="12 13" key="1">
    <citation type="journal article" date="2020" name="Mol. Biol. Evol.">
        <title>Interspecific Gene Flow and the Evolution of Specialization in Black and White Rhinoceros.</title>
        <authorList>
            <person name="Moodley Y."/>
            <person name="Westbury M.V."/>
            <person name="Russo I.M."/>
            <person name="Gopalakrishnan S."/>
            <person name="Rakotoarivelo A."/>
            <person name="Olsen R.A."/>
            <person name="Prost S."/>
            <person name="Tunstall T."/>
            <person name="Ryder O.A."/>
            <person name="Dalen L."/>
            <person name="Bruford M.W."/>
        </authorList>
    </citation>
    <scope>NUCLEOTIDE SEQUENCE [LARGE SCALE GENOMIC DNA]</scope>
    <source>
        <strain evidence="12">SBR-YM</strain>
        <tissue evidence="12">Skin</tissue>
    </source>
</reference>
<evidence type="ECO:0000256" key="3">
    <source>
        <dbReference type="ARBA" id="ARBA00012544"/>
    </source>
</evidence>
<organism evidence="12 13">
    <name type="scientific">Diceros bicornis minor</name>
    <name type="common">South-central black rhinoceros</name>
    <dbReference type="NCBI Taxonomy" id="77932"/>
    <lineage>
        <taxon>Eukaryota</taxon>
        <taxon>Metazoa</taxon>
        <taxon>Chordata</taxon>
        <taxon>Craniata</taxon>
        <taxon>Vertebrata</taxon>
        <taxon>Euteleostomi</taxon>
        <taxon>Mammalia</taxon>
        <taxon>Eutheria</taxon>
        <taxon>Laurasiatheria</taxon>
        <taxon>Perissodactyla</taxon>
        <taxon>Rhinocerotidae</taxon>
        <taxon>Diceros</taxon>
    </lineage>
</organism>
<comment type="similarity">
    <text evidence="2">Belongs to the UDP-glycosyltransferase family.</text>
</comment>
<evidence type="ECO:0000256" key="5">
    <source>
        <dbReference type="ARBA" id="ARBA00022679"/>
    </source>
</evidence>
<accession>A0A7J7FFL0</accession>
<dbReference type="InterPro" id="IPR002213">
    <property type="entry name" value="UDP_glucos_trans"/>
</dbReference>
<sequence length="101" mass="11688">MYEAIYHGISVVGIPLFVDQPDNIVRMKTKGAAVSLDFHMSMMVSLCFSFGYKENDMKLSRIPYDQPMKPLDRAVFWSWSCTTKVSASHELTWFQYHSLDL</sequence>
<keyword evidence="5" id="KW-0808">Transferase</keyword>
<dbReference type="SUPFAM" id="SSF53756">
    <property type="entry name" value="UDP-Glycosyltransferase/glycogen phosphorylase"/>
    <property type="match status" value="1"/>
</dbReference>
<protein>
    <recommendedName>
        <fullName evidence="3">glucuronosyltransferase</fullName>
        <ecNumber evidence="3">2.4.1.17</ecNumber>
    </recommendedName>
</protein>
<dbReference type="InterPro" id="IPR050271">
    <property type="entry name" value="UDP-glycosyltransferase"/>
</dbReference>
<dbReference type="EMBL" id="JACDTQ010000745">
    <property type="protein sequence ID" value="KAF5926820.1"/>
    <property type="molecule type" value="Genomic_DNA"/>
</dbReference>
<evidence type="ECO:0000256" key="2">
    <source>
        <dbReference type="ARBA" id="ARBA00009995"/>
    </source>
</evidence>
<keyword evidence="11" id="KW-0325">Glycoprotein</keyword>
<dbReference type="GO" id="GO:0005789">
    <property type="term" value="C:endoplasmic reticulum membrane"/>
    <property type="evidence" value="ECO:0007669"/>
    <property type="project" value="UniProtKB-SubCell"/>
</dbReference>
<keyword evidence="9" id="KW-1133">Transmembrane helix</keyword>
<keyword evidence="13" id="KW-1185">Reference proteome</keyword>
<evidence type="ECO:0000256" key="8">
    <source>
        <dbReference type="ARBA" id="ARBA00022824"/>
    </source>
</evidence>
<evidence type="ECO:0000256" key="7">
    <source>
        <dbReference type="ARBA" id="ARBA00022729"/>
    </source>
</evidence>
<feature type="non-terminal residue" evidence="12">
    <location>
        <position position="101"/>
    </location>
</feature>
<dbReference type="EC" id="2.4.1.17" evidence="3"/>
<evidence type="ECO:0000256" key="10">
    <source>
        <dbReference type="ARBA" id="ARBA00023136"/>
    </source>
</evidence>
<keyword evidence="7" id="KW-0732">Signal</keyword>